<dbReference type="Proteomes" id="UP000295636">
    <property type="component" value="Unassembled WGS sequence"/>
</dbReference>
<feature type="transmembrane region" description="Helical" evidence="1">
    <location>
        <begin position="21"/>
        <end position="39"/>
    </location>
</feature>
<reference evidence="3 4" key="1">
    <citation type="submission" date="2019-03" db="EMBL/GenBank/DDBJ databases">
        <title>This is whole genome sequence of Paenibacillus sp MS74 strain.</title>
        <authorList>
            <person name="Trinh H.N."/>
        </authorList>
    </citation>
    <scope>NUCLEOTIDE SEQUENCE [LARGE SCALE GENOMIC DNA]</scope>
    <source>
        <strain evidence="3 4">MS74</strain>
    </source>
</reference>
<evidence type="ECO:0000313" key="3">
    <source>
        <dbReference type="EMBL" id="TDG00485.1"/>
    </source>
</evidence>
<dbReference type="Gene3D" id="3.30.70.270">
    <property type="match status" value="1"/>
</dbReference>
<keyword evidence="1" id="KW-1133">Transmembrane helix</keyword>
<gene>
    <name evidence="3" type="ORF">E1757_02305</name>
</gene>
<dbReference type="GO" id="GO:0052621">
    <property type="term" value="F:diguanylate cyclase activity"/>
    <property type="evidence" value="ECO:0007669"/>
    <property type="project" value="TreeGrafter"/>
</dbReference>
<feature type="transmembrane region" description="Helical" evidence="1">
    <location>
        <begin position="122"/>
        <end position="140"/>
    </location>
</feature>
<dbReference type="SMART" id="SM00267">
    <property type="entry name" value="GGDEF"/>
    <property type="match status" value="1"/>
</dbReference>
<keyword evidence="1" id="KW-0812">Transmembrane</keyword>
<feature type="transmembrane region" description="Helical" evidence="1">
    <location>
        <begin position="51"/>
        <end position="69"/>
    </location>
</feature>
<feature type="transmembrane region" description="Helical" evidence="1">
    <location>
        <begin position="76"/>
        <end position="94"/>
    </location>
</feature>
<dbReference type="InterPro" id="IPR000160">
    <property type="entry name" value="GGDEF_dom"/>
</dbReference>
<evidence type="ECO:0000259" key="2">
    <source>
        <dbReference type="PROSITE" id="PS50887"/>
    </source>
</evidence>
<dbReference type="PANTHER" id="PTHR45138">
    <property type="entry name" value="REGULATORY COMPONENTS OF SENSORY TRANSDUCTION SYSTEM"/>
    <property type="match status" value="1"/>
</dbReference>
<dbReference type="AlphaFoldDB" id="A0A4V2ZUD1"/>
<dbReference type="InterPro" id="IPR029787">
    <property type="entry name" value="Nucleotide_cyclase"/>
</dbReference>
<dbReference type="InterPro" id="IPR050469">
    <property type="entry name" value="Diguanylate_Cyclase"/>
</dbReference>
<name>A0A4V2ZUD1_9BACL</name>
<dbReference type="Pfam" id="PF00990">
    <property type="entry name" value="GGDEF"/>
    <property type="match status" value="1"/>
</dbReference>
<proteinExistence type="predicted"/>
<dbReference type="CDD" id="cd01949">
    <property type="entry name" value="GGDEF"/>
    <property type="match status" value="1"/>
</dbReference>
<dbReference type="PROSITE" id="PS50887">
    <property type="entry name" value="GGDEF"/>
    <property type="match status" value="1"/>
</dbReference>
<feature type="transmembrane region" description="Helical" evidence="1">
    <location>
        <begin position="152"/>
        <end position="171"/>
    </location>
</feature>
<feature type="domain" description="GGDEF" evidence="2">
    <location>
        <begin position="231"/>
        <end position="362"/>
    </location>
</feature>
<feature type="transmembrane region" description="Helical" evidence="1">
    <location>
        <begin position="100"/>
        <end position="117"/>
    </location>
</feature>
<dbReference type="SUPFAM" id="SSF55073">
    <property type="entry name" value="Nucleotide cyclase"/>
    <property type="match status" value="1"/>
</dbReference>
<dbReference type="InterPro" id="IPR043128">
    <property type="entry name" value="Rev_trsase/Diguanyl_cyclase"/>
</dbReference>
<protein>
    <submittedName>
        <fullName evidence="3">GGDEF domain-containing protein</fullName>
    </submittedName>
</protein>
<evidence type="ECO:0000313" key="4">
    <source>
        <dbReference type="Proteomes" id="UP000295636"/>
    </source>
</evidence>
<dbReference type="RefSeq" id="WP_133225194.1">
    <property type="nucleotide sequence ID" value="NZ_SMRT01000001.1"/>
</dbReference>
<dbReference type="OrthoDB" id="9759607at2"/>
<dbReference type="NCBIfam" id="TIGR00254">
    <property type="entry name" value="GGDEF"/>
    <property type="match status" value="1"/>
</dbReference>
<comment type="caution">
    <text evidence="3">The sequence shown here is derived from an EMBL/GenBank/DDBJ whole genome shotgun (WGS) entry which is preliminary data.</text>
</comment>
<dbReference type="PANTHER" id="PTHR45138:SF9">
    <property type="entry name" value="DIGUANYLATE CYCLASE DGCM-RELATED"/>
    <property type="match status" value="1"/>
</dbReference>
<dbReference type="EMBL" id="SMRT01000001">
    <property type="protein sequence ID" value="TDG00485.1"/>
    <property type="molecule type" value="Genomic_DNA"/>
</dbReference>
<keyword evidence="4" id="KW-1185">Reference proteome</keyword>
<sequence>MGFDFLQLINLPLWNRKLLNGYWILIGLSVLLSIVYNAIGSSTGYYDASPLISLNTLWMCIGLAVLELANFWLKRWNDYLVIIGGCLIPFVLIYSFPEDSVLLTMLYLPIVISVIYFQPRKVIFSAVLSVSAFLALYTLCLRDTALYSDTDLITMTIVLMCGTVVALGIVSRGSELLKHLRQSLASSQDLMVRNVLMDKQLKIDALTELYNHMSFHEYLEKLIEQGEKYDLSIQLAVVDIDHFKKVNDTYGHRAGDAVLKKVALSIKLLVSANDFIARYGGEEFVIIFTDMELNEALINLENIRMFIAEQPHEELGGEPVTISIGVRDYRKGCTKEELFAGADEALYEAKRGGRNRTVVYDPERQKTTDP</sequence>
<dbReference type="FunFam" id="3.30.70.270:FF:000001">
    <property type="entry name" value="Diguanylate cyclase domain protein"/>
    <property type="match status" value="1"/>
</dbReference>
<accession>A0A4V2ZUD1</accession>
<evidence type="ECO:0000256" key="1">
    <source>
        <dbReference type="SAM" id="Phobius"/>
    </source>
</evidence>
<organism evidence="3 4">
    <name type="scientific">Paenibacillus piri</name>
    <dbReference type="NCBI Taxonomy" id="2547395"/>
    <lineage>
        <taxon>Bacteria</taxon>
        <taxon>Bacillati</taxon>
        <taxon>Bacillota</taxon>
        <taxon>Bacilli</taxon>
        <taxon>Bacillales</taxon>
        <taxon>Paenibacillaceae</taxon>
        <taxon>Paenibacillus</taxon>
    </lineage>
</organism>
<keyword evidence="1" id="KW-0472">Membrane</keyword>